<sequence>MAKFDGIFNIEGTLKGMTFYKTKDGSMIRTKGSLSKERIAKDPAFERTRENGLEFSHCAKMAKLFRSSVSDKVDLAKDHHTSSRLNRVMHLIKALDTESPRGNRNVAIGIAKPDGPKQLNGFDFNASAPVASLFLQLQALDPATGSLEYADFIPKRHLNFPDSSTDANLQLIAVQVDFAEERYVLTESAVQTIEKQIESVQLELAVPSIPSGPHPVFYLLLVEFYQQMNGGRYPLKNKQYNGLGVIGYLQQ</sequence>
<organism evidence="1 2">
    <name type="scientific">Chryseobacterium lacus</name>
    <dbReference type="NCBI Taxonomy" id="2058346"/>
    <lineage>
        <taxon>Bacteria</taxon>
        <taxon>Pseudomonadati</taxon>
        <taxon>Bacteroidota</taxon>
        <taxon>Flavobacteriia</taxon>
        <taxon>Flavobacteriales</taxon>
        <taxon>Weeksellaceae</taxon>
        <taxon>Chryseobacterium group</taxon>
        <taxon>Chryseobacterium</taxon>
    </lineage>
</organism>
<evidence type="ECO:0000313" key="2">
    <source>
        <dbReference type="Proteomes" id="UP000252172"/>
    </source>
</evidence>
<dbReference type="EMBL" id="QPIE01000001">
    <property type="protein sequence ID" value="RCU44752.1"/>
    <property type="molecule type" value="Genomic_DNA"/>
</dbReference>
<dbReference type="OrthoDB" id="645138at2"/>
<dbReference type="RefSeq" id="WP_114302527.1">
    <property type="nucleotide sequence ID" value="NZ_QPIE01000001.1"/>
</dbReference>
<dbReference type="Proteomes" id="UP000252172">
    <property type="component" value="Unassembled WGS sequence"/>
</dbReference>
<evidence type="ECO:0000313" key="1">
    <source>
        <dbReference type="EMBL" id="RCU44752.1"/>
    </source>
</evidence>
<gene>
    <name evidence="1" type="ORF">DQ356_00580</name>
</gene>
<reference evidence="1 2" key="1">
    <citation type="submission" date="2018-07" db="EMBL/GenBank/DDBJ databases">
        <title>Chryseobacterium lacus sp. nov., isolated from lake water.</title>
        <authorList>
            <person name="Li C.-M."/>
        </authorList>
    </citation>
    <scope>NUCLEOTIDE SEQUENCE [LARGE SCALE GENOMIC DNA]</scope>
    <source>
        <strain evidence="1 2">YLOS41</strain>
    </source>
</reference>
<dbReference type="AlphaFoldDB" id="A0A368N2J1"/>
<keyword evidence="2" id="KW-1185">Reference proteome</keyword>
<accession>A0A368N2J1</accession>
<comment type="caution">
    <text evidence="1">The sequence shown here is derived from an EMBL/GenBank/DDBJ whole genome shotgun (WGS) entry which is preliminary data.</text>
</comment>
<protein>
    <submittedName>
        <fullName evidence="1">Uncharacterized protein</fullName>
    </submittedName>
</protein>
<name>A0A368N2J1_9FLAO</name>
<proteinExistence type="predicted"/>